<dbReference type="PROSITE" id="PS50913">
    <property type="entry name" value="GRIP"/>
    <property type="match status" value="1"/>
</dbReference>
<dbReference type="AlphaFoldDB" id="A0A7R8H780"/>
<evidence type="ECO:0000313" key="2">
    <source>
        <dbReference type="EMBL" id="CAF2918169.1"/>
    </source>
</evidence>
<dbReference type="InterPro" id="IPR000237">
    <property type="entry name" value="GRIP_dom"/>
</dbReference>
<protein>
    <submittedName>
        <fullName evidence="2">GCC2</fullName>
    </submittedName>
</protein>
<feature type="coiled-coil region" evidence="1">
    <location>
        <begin position="21"/>
        <end position="72"/>
    </location>
</feature>
<name>A0A7R8H780_LEPSM</name>
<gene>
    <name evidence="2" type="ORF">LSAA_9164</name>
</gene>
<organism evidence="2 3">
    <name type="scientific">Lepeophtheirus salmonis</name>
    <name type="common">Salmon louse</name>
    <name type="synonym">Caligus salmonis</name>
    <dbReference type="NCBI Taxonomy" id="72036"/>
    <lineage>
        <taxon>Eukaryota</taxon>
        <taxon>Metazoa</taxon>
        <taxon>Ecdysozoa</taxon>
        <taxon>Arthropoda</taxon>
        <taxon>Crustacea</taxon>
        <taxon>Multicrustacea</taxon>
        <taxon>Hexanauplia</taxon>
        <taxon>Copepoda</taxon>
        <taxon>Siphonostomatoida</taxon>
        <taxon>Caligidae</taxon>
        <taxon>Lepeophtheirus</taxon>
    </lineage>
</organism>
<dbReference type="EMBL" id="HG994583">
    <property type="protein sequence ID" value="CAF2918169.1"/>
    <property type="molecule type" value="Genomic_DNA"/>
</dbReference>
<dbReference type="SMART" id="SM00755">
    <property type="entry name" value="Grip"/>
    <property type="match status" value="1"/>
</dbReference>
<evidence type="ECO:0000313" key="3">
    <source>
        <dbReference type="Proteomes" id="UP000675881"/>
    </source>
</evidence>
<dbReference type="Pfam" id="PF01465">
    <property type="entry name" value="GRIP"/>
    <property type="match status" value="1"/>
</dbReference>
<reference evidence="2" key="1">
    <citation type="submission" date="2021-02" db="EMBL/GenBank/DDBJ databases">
        <authorList>
            <person name="Bekaert M."/>
        </authorList>
    </citation>
    <scope>NUCLEOTIDE SEQUENCE</scope>
    <source>
        <strain evidence="2">IoA-00</strain>
    </source>
</reference>
<accession>A0A7R8H780</accession>
<proteinExistence type="predicted"/>
<keyword evidence="1" id="KW-0175">Coiled coil</keyword>
<dbReference type="Proteomes" id="UP000675881">
    <property type="component" value="Chromosome 4"/>
</dbReference>
<sequence length="165" mass="18634">MTGTENNFGEKTIIVKDEEAIRSLEKKISHLSGLLSDSESENHRMFELIEVLKEEIRSYRRSEDRIKHIEHQEYVKNVILKFVTMSNCDEKKQLLPIVSKLLVLSPSEIKTIEATMDNDPLSEGVDQIPTSNSDQLETPLNSSMSADEISNGLIGASFSAQFSIY</sequence>
<evidence type="ECO:0000256" key="1">
    <source>
        <dbReference type="SAM" id="Coils"/>
    </source>
</evidence>
<keyword evidence="3" id="KW-1185">Reference proteome</keyword>